<organism evidence="3 4">
    <name type="scientific">Streptomyces venezuelae</name>
    <dbReference type="NCBI Taxonomy" id="54571"/>
    <lineage>
        <taxon>Bacteria</taxon>
        <taxon>Bacillati</taxon>
        <taxon>Actinomycetota</taxon>
        <taxon>Actinomycetes</taxon>
        <taxon>Kitasatosporales</taxon>
        <taxon>Streptomycetaceae</taxon>
        <taxon>Streptomyces</taxon>
    </lineage>
</organism>
<gene>
    <name evidence="3" type="ORF">DEJ48_14475</name>
</gene>
<keyword evidence="2" id="KW-0472">Membrane</keyword>
<keyword evidence="2" id="KW-1133">Transmembrane helix</keyword>
<protein>
    <submittedName>
        <fullName evidence="3">Uncharacterized protein</fullName>
    </submittedName>
</protein>
<proteinExistence type="predicted"/>
<dbReference type="EMBL" id="CP029192">
    <property type="protein sequence ID" value="QES34442.1"/>
    <property type="molecule type" value="Genomic_DNA"/>
</dbReference>
<evidence type="ECO:0000256" key="1">
    <source>
        <dbReference type="SAM" id="MobiDB-lite"/>
    </source>
</evidence>
<feature type="region of interest" description="Disordered" evidence="1">
    <location>
        <begin position="1"/>
        <end position="22"/>
    </location>
</feature>
<dbReference type="AlphaFoldDB" id="A0A5P2BVB7"/>
<evidence type="ECO:0000313" key="4">
    <source>
        <dbReference type="Proteomes" id="UP000322927"/>
    </source>
</evidence>
<feature type="transmembrane region" description="Helical" evidence="2">
    <location>
        <begin position="94"/>
        <end position="110"/>
    </location>
</feature>
<dbReference type="RefSeq" id="WP_150216515.1">
    <property type="nucleotide sequence ID" value="NZ_CP029192.1"/>
</dbReference>
<keyword evidence="2" id="KW-0812">Transmembrane</keyword>
<evidence type="ECO:0000256" key="2">
    <source>
        <dbReference type="SAM" id="Phobius"/>
    </source>
</evidence>
<feature type="transmembrane region" description="Helical" evidence="2">
    <location>
        <begin position="244"/>
        <end position="263"/>
    </location>
</feature>
<dbReference type="Proteomes" id="UP000322927">
    <property type="component" value="Chromosome"/>
</dbReference>
<dbReference type="OrthoDB" id="4217684at2"/>
<accession>A0A5P2BVB7</accession>
<feature type="transmembrane region" description="Helical" evidence="2">
    <location>
        <begin position="125"/>
        <end position="151"/>
    </location>
</feature>
<name>A0A5P2BVB7_STRVZ</name>
<feature type="transmembrane region" description="Helical" evidence="2">
    <location>
        <begin position="275"/>
        <end position="294"/>
    </location>
</feature>
<feature type="transmembrane region" description="Helical" evidence="2">
    <location>
        <begin position="203"/>
        <end position="232"/>
    </location>
</feature>
<sequence length="312" mass="33053">MSDQRYGDGYGPGAGTDGDGGYGYGYGHVTYGGDSLPYDPYNPTYPQPAPTPPPARGVRGAASQPLNLARRFGTPDRPGAVEDRTITALQSGRTLLGLGATVWLVFAYPLRQGREEFVMGKVEDLLVAAGFAVVAILVAATLFIGLADASLRGLYLRRAVQPLGTLLALAVGAGVVWLCWYVLREGLGLTDNQGAFLEVLFYYVLSFAAGLAALVGVLVGLLYTIALLVYAVNSCFRAGAIHELLPPVLSPVLLWGLAVLQYFDDAAVAAPPAVLHAFMLGAPLSVTALSVWELRRLRTRHGMTFRGALGRG</sequence>
<reference evidence="3 4" key="1">
    <citation type="submission" date="2018-05" db="EMBL/GenBank/DDBJ databases">
        <title>Streptomyces venezuelae.</title>
        <authorList>
            <person name="Kim W."/>
            <person name="Lee N."/>
            <person name="Cho B.-K."/>
        </authorList>
    </citation>
    <scope>NUCLEOTIDE SEQUENCE [LARGE SCALE GENOMIC DNA]</scope>
    <source>
        <strain evidence="3 4">ATCC 14584</strain>
    </source>
</reference>
<feature type="compositionally biased region" description="Gly residues" evidence="1">
    <location>
        <begin position="8"/>
        <end position="22"/>
    </location>
</feature>
<feature type="transmembrane region" description="Helical" evidence="2">
    <location>
        <begin position="163"/>
        <end position="183"/>
    </location>
</feature>
<evidence type="ECO:0000313" key="3">
    <source>
        <dbReference type="EMBL" id="QES34442.1"/>
    </source>
</evidence>